<name>D8LDD7_ECTSI</name>
<keyword evidence="3" id="KW-1185">Reference proteome</keyword>
<accession>D8LDD7</accession>
<reference evidence="2 3" key="1">
    <citation type="journal article" date="2010" name="Nature">
        <title>The Ectocarpus genome and the independent evolution of multicellularity in brown algae.</title>
        <authorList>
            <person name="Cock J.M."/>
            <person name="Sterck L."/>
            <person name="Rouze P."/>
            <person name="Scornet D."/>
            <person name="Allen A.E."/>
            <person name="Amoutzias G."/>
            <person name="Anthouard V."/>
            <person name="Artiguenave F."/>
            <person name="Aury J.M."/>
            <person name="Badger J.H."/>
            <person name="Beszteri B."/>
            <person name="Billiau K."/>
            <person name="Bonnet E."/>
            <person name="Bothwell J.H."/>
            <person name="Bowler C."/>
            <person name="Boyen C."/>
            <person name="Brownlee C."/>
            <person name="Carrano C.J."/>
            <person name="Charrier B."/>
            <person name="Cho G.Y."/>
            <person name="Coelho S.M."/>
            <person name="Collen J."/>
            <person name="Corre E."/>
            <person name="Da Silva C."/>
            <person name="Delage L."/>
            <person name="Delaroque N."/>
            <person name="Dittami S.M."/>
            <person name="Doulbeau S."/>
            <person name="Elias M."/>
            <person name="Farnham G."/>
            <person name="Gachon C.M."/>
            <person name="Gschloessl B."/>
            <person name="Heesch S."/>
            <person name="Jabbari K."/>
            <person name="Jubin C."/>
            <person name="Kawai H."/>
            <person name="Kimura K."/>
            <person name="Kloareg B."/>
            <person name="Kupper F.C."/>
            <person name="Lang D."/>
            <person name="Le Bail A."/>
            <person name="Leblanc C."/>
            <person name="Lerouge P."/>
            <person name="Lohr M."/>
            <person name="Lopez P.J."/>
            <person name="Martens C."/>
            <person name="Maumus F."/>
            <person name="Michel G."/>
            <person name="Miranda-Saavedra D."/>
            <person name="Morales J."/>
            <person name="Moreau H."/>
            <person name="Motomura T."/>
            <person name="Nagasato C."/>
            <person name="Napoli C.A."/>
            <person name="Nelson D.R."/>
            <person name="Nyvall-Collen P."/>
            <person name="Peters A.F."/>
            <person name="Pommier C."/>
            <person name="Potin P."/>
            <person name="Poulain J."/>
            <person name="Quesneville H."/>
            <person name="Read B."/>
            <person name="Rensing S.A."/>
            <person name="Ritter A."/>
            <person name="Rousvoal S."/>
            <person name="Samanta M."/>
            <person name="Samson G."/>
            <person name="Schroeder D.C."/>
            <person name="Segurens B."/>
            <person name="Strittmatter M."/>
            <person name="Tonon T."/>
            <person name="Tregear J.W."/>
            <person name="Valentin K."/>
            <person name="von Dassow P."/>
            <person name="Yamagishi T."/>
            <person name="Van de Peer Y."/>
            <person name="Wincker P."/>
        </authorList>
    </citation>
    <scope>NUCLEOTIDE SEQUENCE [LARGE SCALE GENOMIC DNA]</scope>
    <source>
        <strain evidence="3">Ec32 / CCAP1310/4</strain>
    </source>
</reference>
<gene>
    <name evidence="2" type="ORF">Esi_0116_0081</name>
</gene>
<dbReference type="AlphaFoldDB" id="D8LDD7"/>
<dbReference type="EMBL" id="FN649760">
    <property type="protein sequence ID" value="CBN80195.1"/>
    <property type="molecule type" value="Genomic_DNA"/>
</dbReference>
<evidence type="ECO:0000313" key="2">
    <source>
        <dbReference type="EMBL" id="CBN80195.1"/>
    </source>
</evidence>
<dbReference type="Proteomes" id="UP000002630">
    <property type="component" value="Unassembled WGS sequence"/>
</dbReference>
<dbReference type="InParanoid" id="D8LDD7"/>
<feature type="compositionally biased region" description="Low complexity" evidence="1">
    <location>
        <begin position="112"/>
        <end position="123"/>
    </location>
</feature>
<organism evidence="2 3">
    <name type="scientific">Ectocarpus siliculosus</name>
    <name type="common">Brown alga</name>
    <name type="synonym">Conferva siliculosa</name>
    <dbReference type="NCBI Taxonomy" id="2880"/>
    <lineage>
        <taxon>Eukaryota</taxon>
        <taxon>Sar</taxon>
        <taxon>Stramenopiles</taxon>
        <taxon>Ochrophyta</taxon>
        <taxon>PX clade</taxon>
        <taxon>Phaeophyceae</taxon>
        <taxon>Ectocarpales</taxon>
        <taxon>Ectocarpaceae</taxon>
        <taxon>Ectocarpus</taxon>
    </lineage>
</organism>
<feature type="region of interest" description="Disordered" evidence="1">
    <location>
        <begin position="1"/>
        <end position="141"/>
    </location>
</feature>
<feature type="compositionally biased region" description="Gly residues" evidence="1">
    <location>
        <begin position="1"/>
        <end position="11"/>
    </location>
</feature>
<dbReference type="OrthoDB" id="10604266at2759"/>
<protein>
    <submittedName>
        <fullName evidence="2">Uncharacterized protein</fullName>
    </submittedName>
</protein>
<feature type="compositionally biased region" description="Low complexity" evidence="1">
    <location>
        <begin position="61"/>
        <end position="87"/>
    </location>
</feature>
<sequence>MGGGGGSGGIAGRVVGSGSRAKRRRSCVVGRDTAAGVAGEDYAEASANKKARIKLERDKAGVSPAAGSSAASYRYDSSSRPRAGTRASPRRSPRRGSSAVTPRRGGGPTLGPPSAEAAAAAAAGRRFGSGTAEEETVDDEGLEGLLHTARRDGFLDLRRYRKPGWPRPLRITRLEASHGKRFEEHLLVLLKQRRRREANVFLRRLAHYDRNPPHLAASLLAGRRGHAACIPAWYQELSTAARPAHEGSDGGCDTIEEMVDLTEKRAEVVECYDNEPLDCVMMRIVKQEPGSDAAAAAAAVGVGVGADGERPGSAAAAAVEAIAASAALRVKKERV</sequence>
<evidence type="ECO:0000313" key="3">
    <source>
        <dbReference type="Proteomes" id="UP000002630"/>
    </source>
</evidence>
<proteinExistence type="predicted"/>
<evidence type="ECO:0000256" key="1">
    <source>
        <dbReference type="SAM" id="MobiDB-lite"/>
    </source>
</evidence>
<feature type="compositionally biased region" description="Acidic residues" evidence="1">
    <location>
        <begin position="132"/>
        <end position="141"/>
    </location>
</feature>